<reference evidence="1" key="1">
    <citation type="submission" date="2019-08" db="EMBL/GenBank/DDBJ databases">
        <authorList>
            <person name="Kucharzyk K."/>
            <person name="Murdoch R.W."/>
            <person name="Higgins S."/>
            <person name="Loffler F."/>
        </authorList>
    </citation>
    <scope>NUCLEOTIDE SEQUENCE</scope>
</reference>
<dbReference type="EMBL" id="VSSQ01046139">
    <property type="protein sequence ID" value="MPN00090.1"/>
    <property type="molecule type" value="Genomic_DNA"/>
</dbReference>
<proteinExistence type="predicted"/>
<comment type="caution">
    <text evidence="1">The sequence shown here is derived from an EMBL/GenBank/DDBJ whole genome shotgun (WGS) entry which is preliminary data.</text>
</comment>
<evidence type="ECO:0000313" key="1">
    <source>
        <dbReference type="EMBL" id="MPN00090.1"/>
    </source>
</evidence>
<dbReference type="AlphaFoldDB" id="A0A645EFG6"/>
<organism evidence="1">
    <name type="scientific">bioreactor metagenome</name>
    <dbReference type="NCBI Taxonomy" id="1076179"/>
    <lineage>
        <taxon>unclassified sequences</taxon>
        <taxon>metagenomes</taxon>
        <taxon>ecological metagenomes</taxon>
    </lineage>
</organism>
<name>A0A645EFG6_9ZZZZ</name>
<accession>A0A645EFG6</accession>
<protein>
    <submittedName>
        <fullName evidence="1">Uncharacterized protein</fullName>
    </submittedName>
</protein>
<gene>
    <name evidence="1" type="ORF">SDC9_147284</name>
</gene>
<sequence>MFEDGQCAIITRQAGKGNVIWMGSFLSLLYETTGDEETGAYLAGLLDATGYVDIERIEYQYSGQASRTSVVLRLLKSNGKKLVVANNHTDRKVTINIWFSQVSEPLSVLLDPYEGRVVQV</sequence>